<reference evidence="1 2" key="1">
    <citation type="submission" date="2019-02" db="EMBL/GenBank/DDBJ databases">
        <title>Prokaryotic population dynamics and viral predation in marine succession experiment using metagenomics: the confinement effect.</title>
        <authorList>
            <person name="Haro-Moreno J.M."/>
            <person name="Rodriguez-Valera F."/>
            <person name="Lopez-Perez M."/>
        </authorList>
    </citation>
    <scope>NUCLEOTIDE SEQUENCE [LARGE SCALE GENOMIC DNA]</scope>
    <source>
        <strain evidence="1">MED-G163</strain>
    </source>
</reference>
<dbReference type="AlphaFoldDB" id="A0A520MPZ6"/>
<proteinExistence type="predicted"/>
<dbReference type="GO" id="GO:0016740">
    <property type="term" value="F:transferase activity"/>
    <property type="evidence" value="ECO:0007669"/>
    <property type="project" value="UniProtKB-KW"/>
</dbReference>
<dbReference type="PANTHER" id="PTHR47017">
    <property type="entry name" value="ACYL-COA"/>
    <property type="match status" value="1"/>
</dbReference>
<dbReference type="InterPro" id="IPR007434">
    <property type="entry name" value="FemAB-like"/>
</dbReference>
<protein>
    <submittedName>
        <fullName evidence="1">GNAT family N-acetyltransferase</fullName>
    </submittedName>
</protein>
<organism evidence="1 2">
    <name type="scientific">SAR86 cluster bacterium</name>
    <dbReference type="NCBI Taxonomy" id="2030880"/>
    <lineage>
        <taxon>Bacteria</taxon>
        <taxon>Pseudomonadati</taxon>
        <taxon>Pseudomonadota</taxon>
        <taxon>Gammaproteobacteria</taxon>
        <taxon>SAR86 cluster</taxon>
    </lineage>
</organism>
<dbReference type="Proteomes" id="UP000315782">
    <property type="component" value="Unassembled WGS sequence"/>
</dbReference>
<dbReference type="Gene3D" id="3.40.630.30">
    <property type="match status" value="1"/>
</dbReference>
<dbReference type="Pfam" id="PF04339">
    <property type="entry name" value="FemAB_like"/>
    <property type="match status" value="1"/>
</dbReference>
<evidence type="ECO:0000313" key="2">
    <source>
        <dbReference type="Proteomes" id="UP000315782"/>
    </source>
</evidence>
<dbReference type="PANTHER" id="PTHR47017:SF1">
    <property type="entry name" value="ACYL-COA"/>
    <property type="match status" value="1"/>
</dbReference>
<sequence length="379" mass="44782">MEIKSKFLKNLSELPKQDYNDILKKDDSPFITFDFLDALEKSNSVGSFSGWESNHLGIFNKNKLSGFMPMYLKNNSHGEFIFDHQWSYALQRAGRNYYPKLLTAIPFTPCETRKCITEGLSNSDLINAGKDLMTEKNIETWHVLFPDTELQSDLKNNNFIERSGYRFVWNNKDYKDFEDFLNIFTSKQRKNIRAERKKISKLDITFDIKDKSNLSQEDWDIFYKFYVNTYAERMQAPYLNQEFFKLVHKSREVLNPVIFFAVRNDEIIAGSLCFEGSDTLFGRHWGASENIDSLHFECCFYQGIEYCIKNNIKFFDPGVQGEHKIRRGFEPIESSSFHFILQKDFREAIQKFCIEETESVKRYLVACQEYTPIKKIYRI</sequence>
<keyword evidence="1" id="KW-0808">Transferase</keyword>
<comment type="caution">
    <text evidence="1">The sequence shown here is derived from an EMBL/GenBank/DDBJ whole genome shotgun (WGS) entry which is preliminary data.</text>
</comment>
<dbReference type="EMBL" id="SHBI01000001">
    <property type="protein sequence ID" value="RZO23288.1"/>
    <property type="molecule type" value="Genomic_DNA"/>
</dbReference>
<dbReference type="SUPFAM" id="SSF55729">
    <property type="entry name" value="Acyl-CoA N-acyltransferases (Nat)"/>
    <property type="match status" value="1"/>
</dbReference>
<gene>
    <name evidence="1" type="ORF">EVA96_00545</name>
</gene>
<dbReference type="InterPro" id="IPR016181">
    <property type="entry name" value="Acyl_CoA_acyltransferase"/>
</dbReference>
<accession>A0A520MPZ6</accession>
<name>A0A520MPZ6_9GAMM</name>
<evidence type="ECO:0000313" key="1">
    <source>
        <dbReference type="EMBL" id="RZO23288.1"/>
    </source>
</evidence>